<dbReference type="InterPro" id="IPR022764">
    <property type="entry name" value="Peptidase_S54_rhomboid_dom"/>
</dbReference>
<evidence type="ECO:0000256" key="1">
    <source>
        <dbReference type="ARBA" id="ARBA00004141"/>
    </source>
</evidence>
<feature type="transmembrane region" description="Helical" evidence="7">
    <location>
        <begin position="247"/>
        <end position="266"/>
    </location>
</feature>
<evidence type="ECO:0000256" key="2">
    <source>
        <dbReference type="ARBA" id="ARBA00009045"/>
    </source>
</evidence>
<dbReference type="STRING" id="1111738.GCA_000427905_03698"/>
<sequence>MVTEPQPGSPQAAPATCWWHPDRPTGLRCVRCERSACPDCLREAAVGYQCIDCVAAARREEKARAALTRSRGFGPRTVAGARVTDRVVITPLLIALNGLVYVATAAEAGDVMNNQSSGLFLEGALWPPLIAAGEWWRMITSAFLHIGPFHLLMNMVALWFLGRDLEQLLGKARFVALYVVSLLGGSVAVYLFEDIRQWTAGASGAIYGLLGAILVAAIRLRLDLTFIVVIIGINLVISFRVQGISWLGHLGGFAVGVLVTIALVYAPAKVRTPVQVGTVVAVTVALVALFLVRDAQLAAQLAPLL</sequence>
<organism evidence="9">
    <name type="scientific">Thermocrispum agreste</name>
    <dbReference type="NCBI Taxonomy" id="37925"/>
    <lineage>
        <taxon>Bacteria</taxon>
        <taxon>Bacillati</taxon>
        <taxon>Actinomycetota</taxon>
        <taxon>Actinomycetes</taxon>
        <taxon>Pseudonocardiales</taxon>
        <taxon>Pseudonocardiaceae</taxon>
        <taxon>Thermocrispum</taxon>
    </lineage>
</organism>
<feature type="domain" description="Peptidase S54 rhomboid" evidence="8">
    <location>
        <begin position="133"/>
        <end position="264"/>
    </location>
</feature>
<comment type="subcellular location">
    <subcellularLocation>
        <location evidence="1">Membrane</location>
        <topology evidence="1">Multi-pass membrane protein</topology>
    </subcellularLocation>
</comment>
<keyword evidence="5 7" id="KW-1133">Transmembrane helix</keyword>
<evidence type="ECO:0000259" key="8">
    <source>
        <dbReference type="Pfam" id="PF01694"/>
    </source>
</evidence>
<feature type="transmembrane region" description="Helical" evidence="7">
    <location>
        <begin position="273"/>
        <end position="292"/>
    </location>
</feature>
<keyword evidence="4" id="KW-0378">Hydrolase</keyword>
<keyword evidence="9" id="KW-0645">Protease</keyword>
<dbReference type="Pfam" id="PF01694">
    <property type="entry name" value="Rhomboid"/>
    <property type="match status" value="1"/>
</dbReference>
<feature type="transmembrane region" description="Helical" evidence="7">
    <location>
        <begin position="198"/>
        <end position="217"/>
    </location>
</feature>
<gene>
    <name evidence="9" type="ORF">DIU77_19625</name>
</gene>
<name>A0A2W4J6D9_9PSEU</name>
<comment type="caution">
    <text evidence="9">The sequence shown here is derived from an EMBL/GenBank/DDBJ whole genome shotgun (WGS) entry which is preliminary data.</text>
</comment>
<dbReference type="GO" id="GO:0016020">
    <property type="term" value="C:membrane"/>
    <property type="evidence" value="ECO:0007669"/>
    <property type="project" value="UniProtKB-SubCell"/>
</dbReference>
<dbReference type="InterPro" id="IPR035952">
    <property type="entry name" value="Rhomboid-like_sf"/>
</dbReference>
<feature type="transmembrane region" description="Helical" evidence="7">
    <location>
        <begin position="87"/>
        <end position="106"/>
    </location>
</feature>
<reference evidence="9" key="1">
    <citation type="submission" date="2018-05" db="EMBL/GenBank/DDBJ databases">
        <authorList>
            <person name="Lanie J.A."/>
            <person name="Ng W.-L."/>
            <person name="Kazmierczak K.M."/>
            <person name="Andrzejewski T.M."/>
            <person name="Davidsen T.M."/>
            <person name="Wayne K.J."/>
            <person name="Tettelin H."/>
            <person name="Glass J.I."/>
            <person name="Rusch D."/>
            <person name="Podicherti R."/>
            <person name="Tsui H.-C.T."/>
            <person name="Winkler M.E."/>
        </authorList>
    </citation>
    <scope>NUCLEOTIDE SEQUENCE</scope>
    <source>
        <strain evidence="9">ZC4RG45</strain>
    </source>
</reference>
<evidence type="ECO:0000256" key="7">
    <source>
        <dbReference type="SAM" id="Phobius"/>
    </source>
</evidence>
<feature type="transmembrane region" description="Helical" evidence="7">
    <location>
        <begin position="174"/>
        <end position="192"/>
    </location>
</feature>
<keyword evidence="3 7" id="KW-0812">Transmembrane</keyword>
<evidence type="ECO:0000313" key="9">
    <source>
        <dbReference type="EMBL" id="PZM89047.1"/>
    </source>
</evidence>
<dbReference type="EMBL" id="QGUI01001016">
    <property type="protein sequence ID" value="PZM89047.1"/>
    <property type="molecule type" value="Genomic_DNA"/>
</dbReference>
<feature type="transmembrane region" description="Helical" evidence="7">
    <location>
        <begin position="142"/>
        <end position="162"/>
    </location>
</feature>
<dbReference type="SUPFAM" id="SSF144091">
    <property type="entry name" value="Rhomboid-like"/>
    <property type="match status" value="1"/>
</dbReference>
<dbReference type="AlphaFoldDB" id="A0A2W4J6D9"/>
<keyword evidence="6 7" id="KW-0472">Membrane</keyword>
<proteinExistence type="inferred from homology"/>
<dbReference type="GO" id="GO:0004252">
    <property type="term" value="F:serine-type endopeptidase activity"/>
    <property type="evidence" value="ECO:0007669"/>
    <property type="project" value="InterPro"/>
</dbReference>
<evidence type="ECO:0000256" key="5">
    <source>
        <dbReference type="ARBA" id="ARBA00022989"/>
    </source>
</evidence>
<comment type="similarity">
    <text evidence="2">Belongs to the peptidase S54 family.</text>
</comment>
<dbReference type="PANTHER" id="PTHR43731:SF14">
    <property type="entry name" value="PRESENILIN-ASSOCIATED RHOMBOID-LIKE PROTEIN, MITOCHONDRIAL"/>
    <property type="match status" value="1"/>
</dbReference>
<evidence type="ECO:0000256" key="3">
    <source>
        <dbReference type="ARBA" id="ARBA00022692"/>
    </source>
</evidence>
<feature type="transmembrane region" description="Helical" evidence="7">
    <location>
        <begin position="224"/>
        <end position="241"/>
    </location>
</feature>
<accession>A0A2W4J6D9</accession>
<dbReference type="GO" id="GO:0006508">
    <property type="term" value="P:proteolysis"/>
    <property type="evidence" value="ECO:0007669"/>
    <property type="project" value="UniProtKB-KW"/>
</dbReference>
<evidence type="ECO:0000256" key="4">
    <source>
        <dbReference type="ARBA" id="ARBA00022801"/>
    </source>
</evidence>
<protein>
    <submittedName>
        <fullName evidence="9">Rhomboid family intramembrane serine protease</fullName>
    </submittedName>
</protein>
<dbReference type="Gene3D" id="1.20.1540.10">
    <property type="entry name" value="Rhomboid-like"/>
    <property type="match status" value="1"/>
</dbReference>
<dbReference type="PANTHER" id="PTHR43731">
    <property type="entry name" value="RHOMBOID PROTEASE"/>
    <property type="match status" value="1"/>
</dbReference>
<dbReference type="InterPro" id="IPR050925">
    <property type="entry name" value="Rhomboid_protease_S54"/>
</dbReference>
<evidence type="ECO:0000256" key="6">
    <source>
        <dbReference type="ARBA" id="ARBA00023136"/>
    </source>
</evidence>